<dbReference type="Gene3D" id="3.40.50.2000">
    <property type="entry name" value="Glycogen Phosphorylase B"/>
    <property type="match status" value="2"/>
</dbReference>
<dbReference type="GO" id="GO:0016757">
    <property type="term" value="F:glycosyltransferase activity"/>
    <property type="evidence" value="ECO:0007669"/>
    <property type="project" value="TreeGrafter"/>
</dbReference>
<dbReference type="EMBL" id="FQXS01000002">
    <property type="protein sequence ID" value="SHH43407.1"/>
    <property type="molecule type" value="Genomic_DNA"/>
</dbReference>
<dbReference type="Pfam" id="PF13692">
    <property type="entry name" value="Glyco_trans_1_4"/>
    <property type="match status" value="1"/>
</dbReference>
<dbReference type="InterPro" id="IPR050194">
    <property type="entry name" value="Glycosyltransferase_grp1"/>
</dbReference>
<organism evidence="2 3">
    <name type="scientific">Desulfofustis glycolicus DSM 9705</name>
    <dbReference type="NCBI Taxonomy" id="1121409"/>
    <lineage>
        <taxon>Bacteria</taxon>
        <taxon>Pseudomonadati</taxon>
        <taxon>Thermodesulfobacteriota</taxon>
        <taxon>Desulfobulbia</taxon>
        <taxon>Desulfobulbales</taxon>
        <taxon>Desulfocapsaceae</taxon>
        <taxon>Desulfofustis</taxon>
    </lineage>
</organism>
<proteinExistence type="predicted"/>
<accession>A0A1M5SY13</accession>
<name>A0A1M5SY13_9BACT</name>
<reference evidence="2 3" key="1">
    <citation type="submission" date="2016-11" db="EMBL/GenBank/DDBJ databases">
        <authorList>
            <person name="Jaros S."/>
            <person name="Januszkiewicz K."/>
            <person name="Wedrychowicz H."/>
        </authorList>
    </citation>
    <scope>NUCLEOTIDE SEQUENCE [LARGE SCALE GENOMIC DNA]</scope>
    <source>
        <strain evidence="2 3">DSM 9705</strain>
    </source>
</reference>
<dbReference type="PANTHER" id="PTHR45947">
    <property type="entry name" value="SULFOQUINOVOSYL TRANSFERASE SQD2"/>
    <property type="match status" value="1"/>
</dbReference>
<protein>
    <submittedName>
        <fullName evidence="2">Glycosyltransferase involved in cell wall bisynthesis</fullName>
    </submittedName>
</protein>
<keyword evidence="3" id="KW-1185">Reference proteome</keyword>
<dbReference type="InterPro" id="IPR028098">
    <property type="entry name" value="Glyco_trans_4-like_N"/>
</dbReference>
<sequence>MNILHVISQHPESTGSGIYLQHVLRQAARAGHRNYLVAGWSGGDRPKLAGADTASCRFVRFDDGELDFAIPGMSDVMPYRSSRFCDLSPEQLDRYETAFAEAVSAAARNFPIEVIHSHHLWLATAVTRRTLPAFPLLTSCHSTDLRQLVTCPHLRGRVVPDCRAVDRVLALDPGQVERISSLYGIARDKIGVAGAGIDRDIFSFGVKPPVPPVHLLYAGKLSLAKGVDWLLRVFAALGEPAVHLHLAGSGHGEEERLCRQLAATCGDRVTLHGSLSQHALAELMRRCHIFVLPSFYEGLPLVLLEALASGCRLVTTDLPGCCHLLNQATDDLVDYVRLEPMSAVDRPDDSVWCLLDERLTTALMNMIERAKRRATPWKDDVEACTAGSSWEGVFARVSAAYDAARRSRPAA</sequence>
<feature type="domain" description="Glycosyltransferase subfamily 4-like N-terminal" evidence="1">
    <location>
        <begin position="15"/>
        <end position="200"/>
    </location>
</feature>
<evidence type="ECO:0000313" key="2">
    <source>
        <dbReference type="EMBL" id="SHH43407.1"/>
    </source>
</evidence>
<evidence type="ECO:0000313" key="3">
    <source>
        <dbReference type="Proteomes" id="UP000184139"/>
    </source>
</evidence>
<dbReference type="Pfam" id="PF13439">
    <property type="entry name" value="Glyco_transf_4"/>
    <property type="match status" value="1"/>
</dbReference>
<dbReference type="PANTHER" id="PTHR45947:SF3">
    <property type="entry name" value="SULFOQUINOVOSYL TRANSFERASE SQD2"/>
    <property type="match status" value="1"/>
</dbReference>
<gene>
    <name evidence="2" type="ORF">SAMN02745124_00499</name>
</gene>
<dbReference type="CDD" id="cd03801">
    <property type="entry name" value="GT4_PimA-like"/>
    <property type="match status" value="1"/>
</dbReference>
<evidence type="ECO:0000259" key="1">
    <source>
        <dbReference type="Pfam" id="PF13439"/>
    </source>
</evidence>
<dbReference type="Proteomes" id="UP000184139">
    <property type="component" value="Unassembled WGS sequence"/>
</dbReference>
<dbReference type="AlphaFoldDB" id="A0A1M5SY13"/>
<dbReference type="RefSeq" id="WP_073373244.1">
    <property type="nucleotide sequence ID" value="NZ_FQXS01000002.1"/>
</dbReference>
<dbReference type="STRING" id="1121409.SAMN02745124_00499"/>
<dbReference type="SUPFAM" id="SSF53756">
    <property type="entry name" value="UDP-Glycosyltransferase/glycogen phosphorylase"/>
    <property type="match status" value="1"/>
</dbReference>
<keyword evidence="2" id="KW-0808">Transferase</keyword>
<dbReference type="OrthoDB" id="9775208at2"/>